<evidence type="ECO:0000313" key="6">
    <source>
        <dbReference type="EMBL" id="AGA90758.1"/>
    </source>
</evidence>
<dbReference type="Pfam" id="PF00005">
    <property type="entry name" value="ABC_tran"/>
    <property type="match status" value="1"/>
</dbReference>
<dbReference type="HOGENOM" id="CLU_072513_0_0_6"/>
<name>L0GVG7_9GAMM</name>
<evidence type="ECO:0000256" key="4">
    <source>
        <dbReference type="ARBA" id="ARBA00022840"/>
    </source>
</evidence>
<evidence type="ECO:0000313" key="7">
    <source>
        <dbReference type="Proteomes" id="UP000010816"/>
    </source>
</evidence>
<dbReference type="PATRIC" id="fig|765912.4.peg.1954"/>
<evidence type="ECO:0000256" key="3">
    <source>
        <dbReference type="ARBA" id="ARBA00022741"/>
    </source>
</evidence>
<keyword evidence="4" id="KW-0067">ATP-binding</keyword>
<evidence type="ECO:0000259" key="5">
    <source>
        <dbReference type="PROSITE" id="PS50893"/>
    </source>
</evidence>
<dbReference type="OrthoDB" id="9776556at2"/>
<dbReference type="InterPro" id="IPR027417">
    <property type="entry name" value="P-loop_NTPase"/>
</dbReference>
<sequence>MNPVADLLACELGALRREAPQVADFLARHGLAGAPDESRLGACLDAFSEADYEDLGVDRDRLLEQLAALCAQSHARAVEGPAIGSITLIGGRDKAGRPEEIRLELRPGEVTSLVGPTGSGKSRLLADIEWLAQGDTPTGRHVLVDGQVPDPEWRFSLERKLVAQLSQNMNFVMDASVADFVAMHAEARGVADAGIVERILAQANDLAGEAFAAATPVTALSGGQSRALMIADTALLSASPVVLIDEIENAGVDRKRALELLVRQEKIVLIATHDPILALRAARRIVIANGGMRRLIETTPAEQATLAALETMDARIAALRQRLRSGEVIEGL</sequence>
<dbReference type="PANTHER" id="PTHR43117:SF4">
    <property type="entry name" value="OSMOPROTECTANT IMPORT ATP-BINDING PROTEIN OSMV"/>
    <property type="match status" value="1"/>
</dbReference>
<dbReference type="KEGG" id="tmb:Thimo_1995"/>
<comment type="similarity">
    <text evidence="1">Belongs to the ABC transporter superfamily.</text>
</comment>
<keyword evidence="7" id="KW-1185">Reference proteome</keyword>
<keyword evidence="2" id="KW-0813">Transport</keyword>
<dbReference type="GO" id="GO:0005524">
    <property type="term" value="F:ATP binding"/>
    <property type="evidence" value="ECO:0007669"/>
    <property type="project" value="UniProtKB-KW"/>
</dbReference>
<gene>
    <name evidence="6" type="ORF">Thimo_1995</name>
</gene>
<dbReference type="InterPro" id="IPR003439">
    <property type="entry name" value="ABC_transporter-like_ATP-bd"/>
</dbReference>
<feature type="domain" description="ABC transporter" evidence="5">
    <location>
        <begin position="83"/>
        <end position="315"/>
    </location>
</feature>
<evidence type="ECO:0000256" key="2">
    <source>
        <dbReference type="ARBA" id="ARBA00022448"/>
    </source>
</evidence>
<evidence type="ECO:0000256" key="1">
    <source>
        <dbReference type="ARBA" id="ARBA00005417"/>
    </source>
</evidence>
<dbReference type="InterPro" id="IPR017871">
    <property type="entry name" value="ABC_transporter-like_CS"/>
</dbReference>
<dbReference type="SUPFAM" id="SSF52540">
    <property type="entry name" value="P-loop containing nucleoside triphosphate hydrolases"/>
    <property type="match status" value="1"/>
</dbReference>
<dbReference type="Gene3D" id="3.40.50.300">
    <property type="entry name" value="P-loop containing nucleotide triphosphate hydrolases"/>
    <property type="match status" value="1"/>
</dbReference>
<protein>
    <submittedName>
        <fullName evidence="6">ABC-type antimicrobial peptide transport system, ATPase component</fullName>
    </submittedName>
</protein>
<dbReference type="PROSITE" id="PS00211">
    <property type="entry name" value="ABC_TRANSPORTER_1"/>
    <property type="match status" value="1"/>
</dbReference>
<dbReference type="PROSITE" id="PS50893">
    <property type="entry name" value="ABC_TRANSPORTER_2"/>
    <property type="match status" value="1"/>
</dbReference>
<organism evidence="6 7">
    <name type="scientific">Thioflavicoccus mobilis 8321</name>
    <dbReference type="NCBI Taxonomy" id="765912"/>
    <lineage>
        <taxon>Bacteria</taxon>
        <taxon>Pseudomonadati</taxon>
        <taxon>Pseudomonadota</taxon>
        <taxon>Gammaproteobacteria</taxon>
        <taxon>Chromatiales</taxon>
        <taxon>Chromatiaceae</taxon>
        <taxon>Thioflavicoccus</taxon>
    </lineage>
</organism>
<dbReference type="InterPro" id="IPR003593">
    <property type="entry name" value="AAA+_ATPase"/>
</dbReference>
<dbReference type="RefSeq" id="WP_015280899.1">
    <property type="nucleotide sequence ID" value="NC_019940.1"/>
</dbReference>
<dbReference type="AlphaFoldDB" id="L0GVG7"/>
<accession>L0GVG7</accession>
<proteinExistence type="inferred from homology"/>
<dbReference type="eggNOG" id="COG1136">
    <property type="taxonomic scope" value="Bacteria"/>
</dbReference>
<dbReference type="EMBL" id="CP003051">
    <property type="protein sequence ID" value="AGA90758.1"/>
    <property type="molecule type" value="Genomic_DNA"/>
</dbReference>
<dbReference type="SMART" id="SM00382">
    <property type="entry name" value="AAA"/>
    <property type="match status" value="1"/>
</dbReference>
<reference evidence="6 7" key="1">
    <citation type="submission" date="2011-09" db="EMBL/GenBank/DDBJ databases">
        <title>Complete sequence of chromosome of Thioflavicoccus mobilis 8321.</title>
        <authorList>
            <consortium name="US DOE Joint Genome Institute"/>
            <person name="Lucas S."/>
            <person name="Han J."/>
            <person name="Lapidus A."/>
            <person name="Cheng J.-F."/>
            <person name="Goodwin L."/>
            <person name="Pitluck S."/>
            <person name="Peters L."/>
            <person name="Ovchinnikova G."/>
            <person name="Lu M."/>
            <person name="Detter J.C."/>
            <person name="Han C."/>
            <person name="Tapia R."/>
            <person name="Land M."/>
            <person name="Hauser L."/>
            <person name="Kyrpides N."/>
            <person name="Ivanova N."/>
            <person name="Pagani I."/>
            <person name="Vogl K."/>
            <person name="Liu Z."/>
            <person name="Imhoff J."/>
            <person name="Thiel V."/>
            <person name="Frigaard N.-U."/>
            <person name="Bryant D."/>
            <person name="Woyke T."/>
        </authorList>
    </citation>
    <scope>NUCLEOTIDE SEQUENCE [LARGE SCALE GENOMIC DNA]</scope>
    <source>
        <strain evidence="6 7">8321</strain>
    </source>
</reference>
<dbReference type="GO" id="GO:0016887">
    <property type="term" value="F:ATP hydrolysis activity"/>
    <property type="evidence" value="ECO:0007669"/>
    <property type="project" value="InterPro"/>
</dbReference>
<dbReference type="STRING" id="765912.Thimo_1995"/>
<keyword evidence="3" id="KW-0547">Nucleotide-binding</keyword>
<dbReference type="Proteomes" id="UP000010816">
    <property type="component" value="Chromosome"/>
</dbReference>
<dbReference type="PANTHER" id="PTHR43117">
    <property type="entry name" value="OSMOPROTECTANT IMPORT ATP-BINDING PROTEIN OSMV"/>
    <property type="match status" value="1"/>
</dbReference>